<keyword evidence="2" id="KW-1185">Reference proteome</keyword>
<evidence type="ECO:0000313" key="2">
    <source>
        <dbReference type="Proteomes" id="UP000325315"/>
    </source>
</evidence>
<organism evidence="1 2">
    <name type="scientific">Gossypium australe</name>
    <dbReference type="NCBI Taxonomy" id="47621"/>
    <lineage>
        <taxon>Eukaryota</taxon>
        <taxon>Viridiplantae</taxon>
        <taxon>Streptophyta</taxon>
        <taxon>Embryophyta</taxon>
        <taxon>Tracheophyta</taxon>
        <taxon>Spermatophyta</taxon>
        <taxon>Magnoliopsida</taxon>
        <taxon>eudicotyledons</taxon>
        <taxon>Gunneridae</taxon>
        <taxon>Pentapetalae</taxon>
        <taxon>rosids</taxon>
        <taxon>malvids</taxon>
        <taxon>Malvales</taxon>
        <taxon>Malvaceae</taxon>
        <taxon>Malvoideae</taxon>
        <taxon>Gossypium</taxon>
    </lineage>
</organism>
<sequence length="81" mass="9540">MNYENPAQLNQKSTLTFHIRLNAFSNFEVDLSRGKLSCHTTFLYPFSWIQSPGNQSKTLTQPYQRRRKVNTPHDFLRIPVL</sequence>
<gene>
    <name evidence="1" type="ORF">EPI10_032845</name>
</gene>
<dbReference type="EMBL" id="SMMG02000001">
    <property type="protein sequence ID" value="KAA3489185.1"/>
    <property type="molecule type" value="Genomic_DNA"/>
</dbReference>
<reference evidence="2" key="1">
    <citation type="journal article" date="2019" name="Plant Biotechnol. J.">
        <title>Genome sequencing of the Australian wild diploid species Gossypium australe highlights disease resistance and delayed gland morphogenesis.</title>
        <authorList>
            <person name="Cai Y."/>
            <person name="Cai X."/>
            <person name="Wang Q."/>
            <person name="Wang P."/>
            <person name="Zhang Y."/>
            <person name="Cai C."/>
            <person name="Xu Y."/>
            <person name="Wang K."/>
            <person name="Zhou Z."/>
            <person name="Wang C."/>
            <person name="Geng S."/>
            <person name="Li B."/>
            <person name="Dong Q."/>
            <person name="Hou Y."/>
            <person name="Wang H."/>
            <person name="Ai P."/>
            <person name="Liu Z."/>
            <person name="Yi F."/>
            <person name="Sun M."/>
            <person name="An G."/>
            <person name="Cheng J."/>
            <person name="Zhang Y."/>
            <person name="Shi Q."/>
            <person name="Xie Y."/>
            <person name="Shi X."/>
            <person name="Chang Y."/>
            <person name="Huang F."/>
            <person name="Chen Y."/>
            <person name="Hong S."/>
            <person name="Mi L."/>
            <person name="Sun Q."/>
            <person name="Zhang L."/>
            <person name="Zhou B."/>
            <person name="Peng R."/>
            <person name="Zhang X."/>
            <person name="Liu F."/>
        </authorList>
    </citation>
    <scope>NUCLEOTIDE SEQUENCE [LARGE SCALE GENOMIC DNA]</scope>
    <source>
        <strain evidence="2">cv. PA1801</strain>
    </source>
</reference>
<comment type="caution">
    <text evidence="1">The sequence shown here is derived from an EMBL/GenBank/DDBJ whole genome shotgun (WGS) entry which is preliminary data.</text>
</comment>
<proteinExistence type="predicted"/>
<dbReference type="OrthoDB" id="10362850at2759"/>
<dbReference type="Proteomes" id="UP000325315">
    <property type="component" value="Unassembled WGS sequence"/>
</dbReference>
<dbReference type="AlphaFoldDB" id="A0A5B6X856"/>
<accession>A0A5B6X856</accession>
<name>A0A5B6X856_9ROSI</name>
<evidence type="ECO:0000313" key="1">
    <source>
        <dbReference type="EMBL" id="KAA3489185.1"/>
    </source>
</evidence>
<protein>
    <submittedName>
        <fullName evidence="1">Uncharacterized protein</fullName>
    </submittedName>
</protein>